<feature type="domain" description="Thioredoxin" evidence="5">
    <location>
        <begin position="211"/>
        <end position="350"/>
    </location>
</feature>
<keyword evidence="2" id="KW-0201">Cytochrome c-type biogenesis</keyword>
<dbReference type="PANTHER" id="PTHR42852">
    <property type="entry name" value="THIOL:DISULFIDE INTERCHANGE PROTEIN DSBE"/>
    <property type="match status" value="1"/>
</dbReference>
<dbReference type="PROSITE" id="PS00194">
    <property type="entry name" value="THIOREDOXIN_1"/>
    <property type="match status" value="1"/>
</dbReference>
<dbReference type="InterPro" id="IPR017937">
    <property type="entry name" value="Thioredoxin_CS"/>
</dbReference>
<dbReference type="Pfam" id="PF00578">
    <property type="entry name" value="AhpC-TSA"/>
    <property type="match status" value="1"/>
</dbReference>
<evidence type="ECO:0000256" key="4">
    <source>
        <dbReference type="ARBA" id="ARBA00023284"/>
    </source>
</evidence>
<dbReference type="Gene3D" id="3.40.30.10">
    <property type="entry name" value="Glutaredoxin"/>
    <property type="match status" value="1"/>
</dbReference>
<dbReference type="InterPro" id="IPR050553">
    <property type="entry name" value="Thioredoxin_ResA/DsbE_sf"/>
</dbReference>
<evidence type="ECO:0000259" key="5">
    <source>
        <dbReference type="PROSITE" id="PS51352"/>
    </source>
</evidence>
<dbReference type="PROSITE" id="PS51352">
    <property type="entry name" value="THIOREDOXIN_2"/>
    <property type="match status" value="1"/>
</dbReference>
<sequence>MNNIHAQEVSKISGEIPEIETGKIILLTPTPMGMDTLGSGFIRNNKFSIDIDLKEPLIGQLKVDGYEGGFIAILEPGENYNALLKQNEPSQIRGGKLQEAYINYLDKIQQHNSTLRKIRAELAEANTAKHYRTASTLNKKLDSAQNSANSELEAIVTKYRGTYLASYILTKGVQKADLATMENIYASLNEKERNLQPGRIYAAYIKDLKSLNVGSLAPDFTLKDNYGKDHNLHSTAAKIKIIDFWASWCGPCRLENPNMIKLYNTYKASGLQVIGVSLDQKHEPWLKAIQEDKINWTHLIVENAWQSKVVKQYNIDAVPTIYVLDSNNKIIAKNLRGKALHDFVEDYLSK</sequence>
<protein>
    <submittedName>
        <fullName evidence="6">AhpC/TSA family protein</fullName>
    </submittedName>
</protein>
<comment type="caution">
    <text evidence="6">The sequence shown here is derived from an EMBL/GenBank/DDBJ whole genome shotgun (WGS) entry which is preliminary data.</text>
</comment>
<dbReference type="SUPFAM" id="SSF52833">
    <property type="entry name" value="Thioredoxin-like"/>
    <property type="match status" value="1"/>
</dbReference>
<keyword evidence="3" id="KW-1015">Disulfide bond</keyword>
<dbReference type="Pfam" id="PF14289">
    <property type="entry name" value="DUF4369"/>
    <property type="match status" value="1"/>
</dbReference>
<comment type="subcellular location">
    <subcellularLocation>
        <location evidence="1">Cell envelope</location>
    </subcellularLocation>
</comment>
<organism evidence="6 7">
    <name type="scientific">Sphingobacterium bovistauri</name>
    <dbReference type="NCBI Taxonomy" id="2781959"/>
    <lineage>
        <taxon>Bacteria</taxon>
        <taxon>Pseudomonadati</taxon>
        <taxon>Bacteroidota</taxon>
        <taxon>Sphingobacteriia</taxon>
        <taxon>Sphingobacteriales</taxon>
        <taxon>Sphingobacteriaceae</taxon>
        <taxon>Sphingobacterium</taxon>
    </lineage>
</organism>
<dbReference type="InterPro" id="IPR013766">
    <property type="entry name" value="Thioredoxin_domain"/>
</dbReference>
<evidence type="ECO:0000313" key="7">
    <source>
        <dbReference type="Proteomes" id="UP001165302"/>
    </source>
</evidence>
<gene>
    <name evidence="6" type="ORF">IPZ78_00620</name>
</gene>
<evidence type="ECO:0000256" key="3">
    <source>
        <dbReference type="ARBA" id="ARBA00023157"/>
    </source>
</evidence>
<reference evidence="6" key="1">
    <citation type="submission" date="2020-10" db="EMBL/GenBank/DDBJ databases">
        <authorList>
            <person name="Lu T."/>
            <person name="Wang Q."/>
            <person name="Han X."/>
        </authorList>
    </citation>
    <scope>NUCLEOTIDE SEQUENCE</scope>
    <source>
        <strain evidence="6">WQ 366</strain>
    </source>
</reference>
<dbReference type="InterPro" id="IPR025380">
    <property type="entry name" value="DUF4369"/>
</dbReference>
<proteinExistence type="predicted"/>
<keyword evidence="4" id="KW-0676">Redox-active center</keyword>
<dbReference type="Proteomes" id="UP001165302">
    <property type="component" value="Unassembled WGS sequence"/>
</dbReference>
<dbReference type="InterPro" id="IPR000866">
    <property type="entry name" value="AhpC/TSA"/>
</dbReference>
<evidence type="ECO:0000256" key="2">
    <source>
        <dbReference type="ARBA" id="ARBA00022748"/>
    </source>
</evidence>
<accession>A0ABS7Z0J1</accession>
<evidence type="ECO:0000313" key="6">
    <source>
        <dbReference type="EMBL" id="MCA5003646.1"/>
    </source>
</evidence>
<dbReference type="InterPro" id="IPR036249">
    <property type="entry name" value="Thioredoxin-like_sf"/>
</dbReference>
<name>A0ABS7Z0J1_9SPHI</name>
<dbReference type="EMBL" id="JADEYP010000001">
    <property type="protein sequence ID" value="MCA5003646.1"/>
    <property type="molecule type" value="Genomic_DNA"/>
</dbReference>
<dbReference type="RefSeq" id="WP_225550982.1">
    <property type="nucleotide sequence ID" value="NZ_JADEYP010000001.1"/>
</dbReference>
<dbReference type="PANTHER" id="PTHR42852:SF6">
    <property type="entry name" value="THIOL:DISULFIDE INTERCHANGE PROTEIN DSBE"/>
    <property type="match status" value="1"/>
</dbReference>
<dbReference type="CDD" id="cd02966">
    <property type="entry name" value="TlpA_like_family"/>
    <property type="match status" value="1"/>
</dbReference>
<evidence type="ECO:0000256" key="1">
    <source>
        <dbReference type="ARBA" id="ARBA00004196"/>
    </source>
</evidence>
<keyword evidence="7" id="KW-1185">Reference proteome</keyword>